<evidence type="ECO:0000313" key="2">
    <source>
        <dbReference type="EMBL" id="EAZ80309.1"/>
    </source>
</evidence>
<accession>A3HYH3</accession>
<protein>
    <submittedName>
        <fullName evidence="2">Acetyltransferase, GNAT family</fullName>
    </submittedName>
</protein>
<gene>
    <name evidence="2" type="ORF">ALPR1_05285</name>
</gene>
<evidence type="ECO:0000259" key="1">
    <source>
        <dbReference type="PROSITE" id="PS51186"/>
    </source>
</evidence>
<feature type="domain" description="N-acetyltransferase" evidence="1">
    <location>
        <begin position="3"/>
        <end position="144"/>
    </location>
</feature>
<dbReference type="Proteomes" id="UP000003919">
    <property type="component" value="Unassembled WGS sequence"/>
</dbReference>
<dbReference type="OrthoDB" id="9796171at2"/>
<reference evidence="2 3" key="1">
    <citation type="journal article" date="2011" name="J. Bacteriol.">
        <title>Complete genome sequence of Algoriphagus sp. PR1, bacterial prey of a colony-forming choanoflagellate.</title>
        <authorList>
            <person name="Alegado R.A."/>
            <person name="Ferriera S."/>
            <person name="Nusbaum C."/>
            <person name="Young S.K."/>
            <person name="Zeng Q."/>
            <person name="Imamovic A."/>
            <person name="Fairclough S.R."/>
            <person name="King N."/>
        </authorList>
    </citation>
    <scope>NUCLEOTIDE SEQUENCE [LARGE SCALE GENOMIC DNA]</scope>
    <source>
        <strain evidence="2 3">PR1</strain>
    </source>
</reference>
<dbReference type="Pfam" id="PF13673">
    <property type="entry name" value="Acetyltransf_10"/>
    <property type="match status" value="1"/>
</dbReference>
<dbReference type="GO" id="GO:0016747">
    <property type="term" value="F:acyltransferase activity, transferring groups other than amino-acyl groups"/>
    <property type="evidence" value="ECO:0007669"/>
    <property type="project" value="InterPro"/>
</dbReference>
<organism evidence="2 3">
    <name type="scientific">Algoriphagus machipongonensis</name>
    <dbReference type="NCBI Taxonomy" id="388413"/>
    <lineage>
        <taxon>Bacteria</taxon>
        <taxon>Pseudomonadati</taxon>
        <taxon>Bacteroidota</taxon>
        <taxon>Cytophagia</taxon>
        <taxon>Cytophagales</taxon>
        <taxon>Cyclobacteriaceae</taxon>
        <taxon>Algoriphagus</taxon>
    </lineage>
</organism>
<dbReference type="RefSeq" id="WP_008198894.1">
    <property type="nucleotide sequence ID" value="NZ_CM001023.1"/>
</dbReference>
<sequence>MKVEVRKITEELDFKEAFSIREKVFVLEQKVKAEDEYDEFEDSSTHFLAILDEVPVGTARWRITDKGVKLERFAVLGQSRGKGVGKALVQKVLEDIDASPKATGKTKYLHAQLKAVPLYSSFGFKEIGDIFEECNILHQKMKKA</sequence>
<proteinExistence type="predicted"/>
<dbReference type="AlphaFoldDB" id="A3HYH3"/>
<dbReference type="EMBL" id="AAXU02000001">
    <property type="protein sequence ID" value="EAZ80309.1"/>
    <property type="molecule type" value="Genomic_DNA"/>
</dbReference>
<name>A3HYH3_9BACT</name>
<dbReference type="STRING" id="388413.ALPR1_05285"/>
<keyword evidence="3" id="KW-1185">Reference proteome</keyword>
<dbReference type="PROSITE" id="PS51186">
    <property type="entry name" value="GNAT"/>
    <property type="match status" value="1"/>
</dbReference>
<dbReference type="InterPro" id="IPR016181">
    <property type="entry name" value="Acyl_CoA_acyltransferase"/>
</dbReference>
<dbReference type="InterPro" id="IPR000182">
    <property type="entry name" value="GNAT_dom"/>
</dbReference>
<dbReference type="SUPFAM" id="SSF55729">
    <property type="entry name" value="Acyl-CoA N-acyltransferases (Nat)"/>
    <property type="match status" value="1"/>
</dbReference>
<dbReference type="HOGENOM" id="CLU_056607_6_2_10"/>
<dbReference type="Gene3D" id="3.40.630.30">
    <property type="match status" value="1"/>
</dbReference>
<comment type="caution">
    <text evidence="2">The sequence shown here is derived from an EMBL/GenBank/DDBJ whole genome shotgun (WGS) entry which is preliminary data.</text>
</comment>
<dbReference type="CDD" id="cd04301">
    <property type="entry name" value="NAT_SF"/>
    <property type="match status" value="1"/>
</dbReference>
<dbReference type="eggNOG" id="COG2153">
    <property type="taxonomic scope" value="Bacteria"/>
</dbReference>
<evidence type="ECO:0000313" key="3">
    <source>
        <dbReference type="Proteomes" id="UP000003919"/>
    </source>
</evidence>